<dbReference type="PANTHER" id="PTHR34047:SF10">
    <property type="entry name" value="GROUP II INTRON-ASSOCIATED OPEN READING FRAME"/>
    <property type="match status" value="1"/>
</dbReference>
<evidence type="ECO:0000313" key="2">
    <source>
        <dbReference type="EMBL" id="HIX80405.1"/>
    </source>
</evidence>
<dbReference type="InterPro" id="IPR000477">
    <property type="entry name" value="RT_dom"/>
</dbReference>
<reference evidence="2" key="1">
    <citation type="journal article" date="2021" name="PeerJ">
        <title>Extensive microbial diversity within the chicken gut microbiome revealed by metagenomics and culture.</title>
        <authorList>
            <person name="Gilroy R."/>
            <person name="Ravi A."/>
            <person name="Getino M."/>
            <person name="Pursley I."/>
            <person name="Horton D.L."/>
            <person name="Alikhan N.F."/>
            <person name="Baker D."/>
            <person name="Gharbi K."/>
            <person name="Hall N."/>
            <person name="Watson M."/>
            <person name="Adriaenssens E.M."/>
            <person name="Foster-Nyarko E."/>
            <person name="Jarju S."/>
            <person name="Secka A."/>
            <person name="Antonio M."/>
            <person name="Oren A."/>
            <person name="Chaudhuri R.R."/>
            <person name="La Ragione R."/>
            <person name="Hildebrand F."/>
            <person name="Pallen M.J."/>
        </authorList>
    </citation>
    <scope>NUCLEOTIDE SEQUENCE</scope>
    <source>
        <strain evidence="2">ChiGjej1B1-14440</strain>
    </source>
</reference>
<evidence type="ECO:0000313" key="3">
    <source>
        <dbReference type="Proteomes" id="UP000886724"/>
    </source>
</evidence>
<comment type="caution">
    <text evidence="2">The sequence shown here is derived from an EMBL/GenBank/DDBJ whole genome shotgun (WGS) entry which is preliminary data.</text>
</comment>
<organism evidence="2 3">
    <name type="scientific">Candidatus Erysipelatoclostridium merdavium</name>
    <dbReference type="NCBI Taxonomy" id="2838566"/>
    <lineage>
        <taxon>Bacteria</taxon>
        <taxon>Bacillati</taxon>
        <taxon>Bacillota</taxon>
        <taxon>Erysipelotrichia</taxon>
        <taxon>Erysipelotrichales</taxon>
        <taxon>Erysipelotrichales incertae sedis</taxon>
    </lineage>
</organism>
<reference evidence="2" key="2">
    <citation type="submission" date="2021-04" db="EMBL/GenBank/DDBJ databases">
        <authorList>
            <person name="Gilroy R."/>
        </authorList>
    </citation>
    <scope>NUCLEOTIDE SEQUENCE</scope>
    <source>
        <strain evidence="2">ChiGjej1B1-14440</strain>
    </source>
</reference>
<feature type="domain" description="Reverse transcriptase" evidence="1">
    <location>
        <begin position="92"/>
        <end position="308"/>
    </location>
</feature>
<evidence type="ECO:0000259" key="1">
    <source>
        <dbReference type="PROSITE" id="PS50878"/>
    </source>
</evidence>
<keyword evidence="2" id="KW-0548">Nucleotidyltransferase</keyword>
<dbReference type="InterPro" id="IPR025960">
    <property type="entry name" value="RVT_N"/>
</dbReference>
<dbReference type="PANTHER" id="PTHR34047">
    <property type="entry name" value="NUCLEAR INTRON MATURASE 1, MITOCHONDRIAL-RELATED"/>
    <property type="match status" value="1"/>
</dbReference>
<gene>
    <name evidence="2" type="ORF">H9980_00305</name>
</gene>
<dbReference type="Pfam" id="PF00078">
    <property type="entry name" value="RVT_1"/>
    <property type="match status" value="1"/>
</dbReference>
<protein>
    <submittedName>
        <fullName evidence="2">Reverse transcriptase N-terminal domain-containing protein</fullName>
    </submittedName>
</protein>
<accession>A0A9D1XLY1</accession>
<dbReference type="Gene3D" id="3.10.10.10">
    <property type="entry name" value="HIV Type 1 Reverse Transcriptase, subunit A, domain 1"/>
    <property type="match status" value="1"/>
</dbReference>
<dbReference type="EMBL" id="DXET01000009">
    <property type="protein sequence ID" value="HIX80405.1"/>
    <property type="molecule type" value="Genomic_DNA"/>
</dbReference>
<dbReference type="AlphaFoldDB" id="A0A9D1XLY1"/>
<sequence>MYEKSCAASNSIKSWESIDFHKAECHVKKLQKRIARAWQNNDVDIVVFLQHTLIHSFYAKALAVKIVTSNRGKHTCGIDNILWITPKDKYNAIFELNRRGYKPKPFKPAYIYKSKGSWRKLSIPTMRDRAMQTLYKFALEPISEITADENSYGFRPNRSTRDALIKCYKVLYSLPCPKWILEADIKSCFDNISHEWIMNNIPLDKFVLQKLIGKNNLDKGIPQGGCISTVICNMVLDRLEAELMAYNSDLHYVRYADDFIVIGEDKEILNKSLRLIRMFLSVRGLNLSDEKTFITHINDGFDFLGWNIKSNGDYISVTPSSKNIDSILQKVECIMIEYIEDNRCKVFNRLFSVLTGWLNYHMNLVDVSSICDVKNMIFAILQRYRVDNQFFMFVDTLFCSGNRFPYAHMVSGLSERYNYDEKQSD</sequence>
<dbReference type="PROSITE" id="PS50878">
    <property type="entry name" value="RT_POL"/>
    <property type="match status" value="1"/>
</dbReference>
<keyword evidence="2" id="KW-0808">Transferase</keyword>
<dbReference type="Gene3D" id="3.30.70.270">
    <property type="match status" value="1"/>
</dbReference>
<dbReference type="SUPFAM" id="SSF56672">
    <property type="entry name" value="DNA/RNA polymerases"/>
    <property type="match status" value="1"/>
</dbReference>
<dbReference type="InterPro" id="IPR043128">
    <property type="entry name" value="Rev_trsase/Diguanyl_cyclase"/>
</dbReference>
<name>A0A9D1XLY1_9FIRM</name>
<dbReference type="InterPro" id="IPR051083">
    <property type="entry name" value="GrpII_Intron_Splice-Mob/Def"/>
</dbReference>
<dbReference type="Proteomes" id="UP000886724">
    <property type="component" value="Unassembled WGS sequence"/>
</dbReference>
<dbReference type="InterPro" id="IPR043502">
    <property type="entry name" value="DNA/RNA_pol_sf"/>
</dbReference>
<keyword evidence="2" id="KW-0695">RNA-directed DNA polymerase</keyword>
<dbReference type="Pfam" id="PF13655">
    <property type="entry name" value="RVT_N"/>
    <property type="match status" value="1"/>
</dbReference>
<dbReference type="GO" id="GO:0003964">
    <property type="term" value="F:RNA-directed DNA polymerase activity"/>
    <property type="evidence" value="ECO:0007669"/>
    <property type="project" value="UniProtKB-KW"/>
</dbReference>
<dbReference type="CDD" id="cd01651">
    <property type="entry name" value="RT_G2_intron"/>
    <property type="match status" value="1"/>
</dbReference>
<proteinExistence type="predicted"/>